<name>A0A835UK38_VANPL</name>
<evidence type="ECO:0000313" key="1">
    <source>
        <dbReference type="EMBL" id="KAG0466104.1"/>
    </source>
</evidence>
<reference evidence="1 2" key="1">
    <citation type="journal article" date="2020" name="Nat. Food">
        <title>A phased Vanilla planifolia genome enables genetic improvement of flavour and production.</title>
        <authorList>
            <person name="Hasing T."/>
            <person name="Tang H."/>
            <person name="Brym M."/>
            <person name="Khazi F."/>
            <person name="Huang T."/>
            <person name="Chambers A.H."/>
        </authorList>
    </citation>
    <scope>NUCLEOTIDE SEQUENCE [LARGE SCALE GENOMIC DNA]</scope>
    <source>
        <tissue evidence="1">Leaf</tissue>
    </source>
</reference>
<dbReference type="EMBL" id="JADCNL010000009">
    <property type="protein sequence ID" value="KAG0466104.1"/>
    <property type="molecule type" value="Genomic_DNA"/>
</dbReference>
<organism evidence="1 2">
    <name type="scientific">Vanilla planifolia</name>
    <name type="common">Vanilla</name>
    <dbReference type="NCBI Taxonomy" id="51239"/>
    <lineage>
        <taxon>Eukaryota</taxon>
        <taxon>Viridiplantae</taxon>
        <taxon>Streptophyta</taxon>
        <taxon>Embryophyta</taxon>
        <taxon>Tracheophyta</taxon>
        <taxon>Spermatophyta</taxon>
        <taxon>Magnoliopsida</taxon>
        <taxon>Liliopsida</taxon>
        <taxon>Asparagales</taxon>
        <taxon>Orchidaceae</taxon>
        <taxon>Vanilloideae</taxon>
        <taxon>Vanilleae</taxon>
        <taxon>Vanilla</taxon>
    </lineage>
</organism>
<dbReference type="AlphaFoldDB" id="A0A835UK38"/>
<accession>A0A835UK38</accession>
<evidence type="ECO:0000313" key="2">
    <source>
        <dbReference type="Proteomes" id="UP000636800"/>
    </source>
</evidence>
<keyword evidence="2" id="KW-1185">Reference proteome</keyword>
<protein>
    <submittedName>
        <fullName evidence="1">Uncharacterized protein</fullName>
    </submittedName>
</protein>
<sequence>MEDCRAEGSRKQASSGRLPEGLREIEMGKRIFCNRSLNMKNIVAVGFDI</sequence>
<gene>
    <name evidence="1" type="ORF">HPP92_017684</name>
</gene>
<dbReference type="Proteomes" id="UP000636800">
    <property type="component" value="Unassembled WGS sequence"/>
</dbReference>
<proteinExistence type="predicted"/>
<dbReference type="OrthoDB" id="10264505at2759"/>
<comment type="caution">
    <text evidence="1">The sequence shown here is derived from an EMBL/GenBank/DDBJ whole genome shotgun (WGS) entry which is preliminary data.</text>
</comment>